<protein>
    <submittedName>
        <fullName evidence="1">Uncharacterized protein</fullName>
    </submittedName>
</protein>
<dbReference type="OrthoDB" id="6891850at2"/>
<dbReference type="AlphaFoldDB" id="A0A4P7BZU5"/>
<reference evidence="1 2" key="1">
    <citation type="submission" date="2019-03" db="EMBL/GenBank/DDBJ databases">
        <title>The genome sequence of Nitrosococcus wardiae strain D1FHST reveals the archetypal metabolic capacity of ammonia-oxidizing Gammaproteobacteria.</title>
        <authorList>
            <person name="Wang L."/>
            <person name="Lim C.K."/>
            <person name="Hanson T.E."/>
            <person name="Dang H."/>
            <person name="Klotz M.G."/>
        </authorList>
    </citation>
    <scope>NUCLEOTIDE SEQUENCE [LARGE SCALE GENOMIC DNA]</scope>
    <source>
        <strain evidence="1 2">D1FHS</strain>
    </source>
</reference>
<dbReference type="Proteomes" id="UP000294325">
    <property type="component" value="Chromosome"/>
</dbReference>
<sequence length="104" mass="11547">MTIWYSKDVGDGVAALGPSTAIQRAFLRVVDQGRFTTDMAVFSRYDLSRNVVTLYFTPSASALAVKFGATPSEKPIPDSRFARLVGDQKSWDIHFPNYEPGSRQ</sequence>
<accession>A0A4P7BZU5</accession>
<name>A0A4P7BZU5_9GAMM</name>
<evidence type="ECO:0000313" key="1">
    <source>
        <dbReference type="EMBL" id="QBQ55773.1"/>
    </source>
</evidence>
<organism evidence="1 2">
    <name type="scientific">Nitrosococcus wardiae</name>
    <dbReference type="NCBI Taxonomy" id="1814290"/>
    <lineage>
        <taxon>Bacteria</taxon>
        <taxon>Pseudomonadati</taxon>
        <taxon>Pseudomonadota</taxon>
        <taxon>Gammaproteobacteria</taxon>
        <taxon>Chromatiales</taxon>
        <taxon>Chromatiaceae</taxon>
        <taxon>Nitrosococcus</taxon>
    </lineage>
</organism>
<keyword evidence="2" id="KW-1185">Reference proteome</keyword>
<dbReference type="KEGG" id="nwr:E3U44_15565"/>
<dbReference type="EMBL" id="CP038033">
    <property type="protein sequence ID" value="QBQ55773.1"/>
    <property type="molecule type" value="Genomic_DNA"/>
</dbReference>
<dbReference type="RefSeq" id="WP_134359030.1">
    <property type="nucleotide sequence ID" value="NZ_CP038033.1"/>
</dbReference>
<proteinExistence type="predicted"/>
<gene>
    <name evidence="1" type="ORF">E3U44_15565</name>
</gene>
<evidence type="ECO:0000313" key="2">
    <source>
        <dbReference type="Proteomes" id="UP000294325"/>
    </source>
</evidence>